<dbReference type="OrthoDB" id="583592at2"/>
<dbReference type="RefSeq" id="WP_110476665.1">
    <property type="nucleotide sequence ID" value="NZ_BMWQ01000030.1"/>
</dbReference>
<dbReference type="Pfam" id="PF03372">
    <property type="entry name" value="Exo_endo_phos"/>
    <property type="match status" value="1"/>
</dbReference>
<keyword evidence="2" id="KW-0540">Nuclease</keyword>
<accession>A0A2V4XFA0</accession>
<gene>
    <name evidence="2" type="ORF">DFQ11_1311</name>
</gene>
<evidence type="ECO:0000259" key="1">
    <source>
        <dbReference type="Pfam" id="PF03372"/>
    </source>
</evidence>
<keyword evidence="3" id="KW-1185">Reference proteome</keyword>
<proteinExistence type="predicted"/>
<comment type="caution">
    <text evidence="2">The sequence shown here is derived from an EMBL/GenBank/DDBJ whole genome shotgun (WGS) entry which is preliminary data.</text>
</comment>
<sequence length="250" mass="29702">MKIITWNCNGALRKKFEDLTDFNADIHIIQECENPAETKHKEYIEWAENYLWIGDTKNKGIGIFAKKNIELKRLNWSDNFKDHKVKHFLPCSVNGDFDLLAVWNHSNKSPTFGYIGQLWKYLQVNKPNLKKSLIIGDFNSNKIWDKWDRWWNHSDVVAELNEIGIESLYHKYWKEEQGTETRPTFFLHRKLEKPYHIDYVFGSKEFINGLKKMEFGKISDWLKVSDHLPIICEFETEKNNDTPTPYKING</sequence>
<dbReference type="Gene3D" id="3.60.10.10">
    <property type="entry name" value="Endonuclease/exonuclease/phosphatase"/>
    <property type="match status" value="1"/>
</dbReference>
<dbReference type="Proteomes" id="UP000248054">
    <property type="component" value="Unassembled WGS sequence"/>
</dbReference>
<dbReference type="AlphaFoldDB" id="A0A2V4XFA0"/>
<dbReference type="InterPro" id="IPR005135">
    <property type="entry name" value="Endo/exonuclease/phosphatase"/>
</dbReference>
<protein>
    <submittedName>
        <fullName evidence="2">Exonuclease III</fullName>
    </submittedName>
</protein>
<evidence type="ECO:0000313" key="2">
    <source>
        <dbReference type="EMBL" id="PYE78483.1"/>
    </source>
</evidence>
<keyword evidence="2" id="KW-0378">Hydrolase</keyword>
<dbReference type="EMBL" id="QJTD01000031">
    <property type="protein sequence ID" value="PYE78483.1"/>
    <property type="molecule type" value="Genomic_DNA"/>
</dbReference>
<name>A0A2V4XFA0_9FLAO</name>
<dbReference type="GO" id="GO:0004527">
    <property type="term" value="F:exonuclease activity"/>
    <property type="evidence" value="ECO:0007669"/>
    <property type="project" value="UniProtKB-KW"/>
</dbReference>
<feature type="domain" description="Endonuclease/exonuclease/phosphatase" evidence="1">
    <location>
        <begin position="4"/>
        <end position="227"/>
    </location>
</feature>
<organism evidence="2 3">
    <name type="scientific">Winogradskyella epiphytica</name>
    <dbReference type="NCBI Taxonomy" id="262005"/>
    <lineage>
        <taxon>Bacteria</taxon>
        <taxon>Pseudomonadati</taxon>
        <taxon>Bacteroidota</taxon>
        <taxon>Flavobacteriia</taxon>
        <taxon>Flavobacteriales</taxon>
        <taxon>Flavobacteriaceae</taxon>
        <taxon>Winogradskyella</taxon>
    </lineage>
</organism>
<reference evidence="2 3" key="1">
    <citation type="submission" date="2018-06" db="EMBL/GenBank/DDBJ databases">
        <title>Genomic Encyclopedia of Type Strains, Phase III (KMG-III): the genomes of soil and plant-associated and newly described type strains.</title>
        <authorList>
            <person name="Whitman W."/>
        </authorList>
    </citation>
    <scope>NUCLEOTIDE SEQUENCE [LARGE SCALE GENOMIC DNA]</scope>
    <source>
        <strain evidence="2 3">CECT 7945</strain>
    </source>
</reference>
<dbReference type="InterPro" id="IPR036691">
    <property type="entry name" value="Endo/exonu/phosph_ase_sf"/>
</dbReference>
<evidence type="ECO:0000313" key="3">
    <source>
        <dbReference type="Proteomes" id="UP000248054"/>
    </source>
</evidence>
<keyword evidence="2" id="KW-0269">Exonuclease</keyword>
<dbReference type="SUPFAM" id="SSF56219">
    <property type="entry name" value="DNase I-like"/>
    <property type="match status" value="1"/>
</dbReference>